<dbReference type="VEuPathDB" id="FungiDB:P170DRAFT_509753"/>
<feature type="compositionally biased region" description="Polar residues" evidence="2">
    <location>
        <begin position="333"/>
        <end position="342"/>
    </location>
</feature>
<protein>
    <submittedName>
        <fullName evidence="3">Uncharacterized protein</fullName>
    </submittedName>
</protein>
<evidence type="ECO:0000256" key="2">
    <source>
        <dbReference type="SAM" id="MobiDB-lite"/>
    </source>
</evidence>
<feature type="region of interest" description="Disordered" evidence="2">
    <location>
        <begin position="1"/>
        <end position="65"/>
    </location>
</feature>
<feature type="coiled-coil region" evidence="1">
    <location>
        <begin position="399"/>
        <end position="429"/>
    </location>
</feature>
<gene>
    <name evidence="3" type="ORF">P170DRAFT_509753</name>
</gene>
<dbReference type="AlphaFoldDB" id="A0A2I2G8C5"/>
<proteinExistence type="predicted"/>
<feature type="compositionally biased region" description="Basic and acidic residues" evidence="2">
    <location>
        <begin position="1"/>
        <end position="10"/>
    </location>
</feature>
<dbReference type="RefSeq" id="XP_024704442.1">
    <property type="nucleotide sequence ID" value="XM_024854707.1"/>
</dbReference>
<dbReference type="EMBL" id="MSFO01000004">
    <property type="protein sequence ID" value="PLB49140.1"/>
    <property type="molecule type" value="Genomic_DNA"/>
</dbReference>
<organism evidence="3 4">
    <name type="scientific">Aspergillus steynii IBT 23096</name>
    <dbReference type="NCBI Taxonomy" id="1392250"/>
    <lineage>
        <taxon>Eukaryota</taxon>
        <taxon>Fungi</taxon>
        <taxon>Dikarya</taxon>
        <taxon>Ascomycota</taxon>
        <taxon>Pezizomycotina</taxon>
        <taxon>Eurotiomycetes</taxon>
        <taxon>Eurotiomycetidae</taxon>
        <taxon>Eurotiales</taxon>
        <taxon>Aspergillaceae</taxon>
        <taxon>Aspergillus</taxon>
        <taxon>Aspergillus subgen. Circumdati</taxon>
    </lineage>
</organism>
<comment type="caution">
    <text evidence="3">The sequence shown here is derived from an EMBL/GenBank/DDBJ whole genome shotgun (WGS) entry which is preliminary data.</text>
</comment>
<feature type="compositionally biased region" description="Acidic residues" evidence="2">
    <location>
        <begin position="269"/>
        <end position="279"/>
    </location>
</feature>
<dbReference type="InterPro" id="IPR053221">
    <property type="entry name" value="Burnettramic_acid_biosynth"/>
</dbReference>
<feature type="region of interest" description="Disordered" evidence="2">
    <location>
        <begin position="467"/>
        <end position="492"/>
    </location>
</feature>
<dbReference type="PANTHER" id="PTHR38887">
    <property type="entry name" value="CHROMOSOME 21, WHOLE GENOME SHOTGUN SEQUENCE"/>
    <property type="match status" value="1"/>
</dbReference>
<feature type="region of interest" description="Disordered" evidence="2">
    <location>
        <begin position="259"/>
        <end position="344"/>
    </location>
</feature>
<feature type="compositionally biased region" description="Low complexity" evidence="2">
    <location>
        <begin position="320"/>
        <end position="332"/>
    </location>
</feature>
<feature type="compositionally biased region" description="Basic and acidic residues" evidence="2">
    <location>
        <begin position="467"/>
        <end position="476"/>
    </location>
</feature>
<feature type="compositionally biased region" description="Low complexity" evidence="2">
    <location>
        <begin position="20"/>
        <end position="33"/>
    </location>
</feature>
<evidence type="ECO:0000313" key="3">
    <source>
        <dbReference type="EMBL" id="PLB49140.1"/>
    </source>
</evidence>
<reference evidence="3 4" key="1">
    <citation type="submission" date="2016-12" db="EMBL/GenBank/DDBJ databases">
        <title>The genomes of Aspergillus section Nigri reveals drivers in fungal speciation.</title>
        <authorList>
            <consortium name="DOE Joint Genome Institute"/>
            <person name="Vesth T.C."/>
            <person name="Nybo J."/>
            <person name="Theobald S."/>
            <person name="Brandl J."/>
            <person name="Frisvad J.C."/>
            <person name="Nielsen K.F."/>
            <person name="Lyhne E.K."/>
            <person name="Kogle M.E."/>
            <person name="Kuo A."/>
            <person name="Riley R."/>
            <person name="Clum A."/>
            <person name="Nolan M."/>
            <person name="Lipzen A."/>
            <person name="Salamov A."/>
            <person name="Henrissat B."/>
            <person name="Wiebenga A."/>
            <person name="De Vries R.P."/>
            <person name="Grigoriev I.V."/>
            <person name="Mortensen U.H."/>
            <person name="Andersen M.R."/>
            <person name="Baker S.E."/>
        </authorList>
    </citation>
    <scope>NUCLEOTIDE SEQUENCE [LARGE SCALE GENOMIC DNA]</scope>
    <source>
        <strain evidence="3 4">IBT 23096</strain>
    </source>
</reference>
<feature type="compositionally biased region" description="Basic and acidic residues" evidence="2">
    <location>
        <begin position="298"/>
        <end position="319"/>
    </location>
</feature>
<sequence length="525" mass="58789">MDEKDLKECYRPPLPPRPSRNPSASSSSSQTPYPKDEKHLYDYSGQAPDPGPTHTTQDGFAGFTYAHSPFDPPPLPAYSEHPEPPTLIRNQIPDEKEAKLPVVIPQTSHTLHGTIYRPFARAYPPSLALTTATYNDLSTTNTYQGPNQNLAAGSISATDFLAFIDGLNAVWLAHPYLQAASATTCILGFVPLLEVQLAALGVQVATEYGSIKLSQMRTQAYLRLANEELFVPRGLRVQVLKTRKMMEVAGVPGEVLSLGEGRGVKGGMDGEEVFDDDDSMAGTPVEEKGKGYESLSRVSRELDGEKGKGKGKEREKDYDLNLNPSSNPTSPSIEKTQTQPDSISKYDPQLRRMSALHGYVQPLEFDTDLPLSENWLKRASEKQSRLFASRQNSIFSGKRDKAAKQISEAQDAERELNAKVSEVEDAQREVRARARERLQGPLGESMQGRLIVQEDLEKEMKKLEKKMEKLGREREKRVTRKMQQSQRSIERVEKRETKIAQRVMWVVVTEDDGRGFENHLWEDSD</sequence>
<dbReference type="Proteomes" id="UP000234275">
    <property type="component" value="Unassembled WGS sequence"/>
</dbReference>
<dbReference type="GeneID" id="36562413"/>
<keyword evidence="1" id="KW-0175">Coiled coil</keyword>
<evidence type="ECO:0000256" key="1">
    <source>
        <dbReference type="SAM" id="Coils"/>
    </source>
</evidence>
<accession>A0A2I2G8C5</accession>
<name>A0A2I2G8C5_9EURO</name>
<keyword evidence="4" id="KW-1185">Reference proteome</keyword>
<dbReference type="OrthoDB" id="3068835at2759"/>
<dbReference type="STRING" id="1392250.A0A2I2G8C5"/>
<evidence type="ECO:0000313" key="4">
    <source>
        <dbReference type="Proteomes" id="UP000234275"/>
    </source>
</evidence>
<dbReference type="PANTHER" id="PTHR38887:SF1">
    <property type="entry name" value="RAS MODIFICATION PROTEIN ERF4"/>
    <property type="match status" value="1"/>
</dbReference>